<comment type="caution">
    <text evidence="2">The sequence shown here is derived from an EMBL/GenBank/DDBJ whole genome shotgun (WGS) entry which is preliminary data.</text>
</comment>
<feature type="non-terminal residue" evidence="2">
    <location>
        <position position="148"/>
    </location>
</feature>
<accession>A0AAD5X0D8</accession>
<feature type="compositionally biased region" description="Basic and acidic residues" evidence="1">
    <location>
        <begin position="42"/>
        <end position="55"/>
    </location>
</feature>
<dbReference type="EMBL" id="JADGJD010001937">
    <property type="protein sequence ID" value="KAJ3036455.1"/>
    <property type="molecule type" value="Genomic_DNA"/>
</dbReference>
<feature type="compositionally biased region" description="Acidic residues" evidence="1">
    <location>
        <begin position="11"/>
        <end position="28"/>
    </location>
</feature>
<dbReference type="AlphaFoldDB" id="A0AAD5X0D8"/>
<keyword evidence="3" id="KW-1185">Reference proteome</keyword>
<evidence type="ECO:0000256" key="1">
    <source>
        <dbReference type="SAM" id="MobiDB-lite"/>
    </source>
</evidence>
<name>A0AAD5X0D8_9FUNG</name>
<evidence type="ECO:0000313" key="2">
    <source>
        <dbReference type="EMBL" id="KAJ3036455.1"/>
    </source>
</evidence>
<feature type="compositionally biased region" description="Basic residues" evidence="1">
    <location>
        <begin position="121"/>
        <end position="131"/>
    </location>
</feature>
<feature type="region of interest" description="Disordered" evidence="1">
    <location>
        <begin position="1"/>
        <end position="148"/>
    </location>
</feature>
<sequence length="148" mass="17156">MAEDQRKQLEDEIFGGSDDDLSDLDSEKEDIPLSREISPDDAALRDEEYQPEKPPRFKKRKAPAGEGDGVRKTRKIIRKKRIQRVRDEQPEPDQLREPEKILTEEERRTQAILEKFDSASRKPKGAGGRRKKGDDGEDTRHDELYLTL</sequence>
<feature type="compositionally biased region" description="Basic and acidic residues" evidence="1">
    <location>
        <begin position="132"/>
        <end position="148"/>
    </location>
</feature>
<dbReference type="Proteomes" id="UP001212841">
    <property type="component" value="Unassembled WGS sequence"/>
</dbReference>
<organism evidence="2 3">
    <name type="scientific">Rhizophlyctis rosea</name>
    <dbReference type="NCBI Taxonomy" id="64517"/>
    <lineage>
        <taxon>Eukaryota</taxon>
        <taxon>Fungi</taxon>
        <taxon>Fungi incertae sedis</taxon>
        <taxon>Chytridiomycota</taxon>
        <taxon>Chytridiomycota incertae sedis</taxon>
        <taxon>Chytridiomycetes</taxon>
        <taxon>Rhizophlyctidales</taxon>
        <taxon>Rhizophlyctidaceae</taxon>
        <taxon>Rhizophlyctis</taxon>
    </lineage>
</organism>
<evidence type="ECO:0000313" key="3">
    <source>
        <dbReference type="Proteomes" id="UP001212841"/>
    </source>
</evidence>
<feature type="compositionally biased region" description="Basic and acidic residues" evidence="1">
    <location>
        <begin position="84"/>
        <end position="120"/>
    </location>
</feature>
<feature type="compositionally biased region" description="Basic residues" evidence="1">
    <location>
        <begin position="72"/>
        <end position="83"/>
    </location>
</feature>
<feature type="compositionally biased region" description="Basic and acidic residues" evidence="1">
    <location>
        <begin position="1"/>
        <end position="10"/>
    </location>
</feature>
<proteinExistence type="predicted"/>
<reference evidence="2" key="1">
    <citation type="submission" date="2020-05" db="EMBL/GenBank/DDBJ databases">
        <title>Phylogenomic resolution of chytrid fungi.</title>
        <authorList>
            <person name="Stajich J.E."/>
            <person name="Amses K."/>
            <person name="Simmons R."/>
            <person name="Seto K."/>
            <person name="Myers J."/>
            <person name="Bonds A."/>
            <person name="Quandt C.A."/>
            <person name="Barry K."/>
            <person name="Liu P."/>
            <person name="Grigoriev I."/>
            <person name="Longcore J.E."/>
            <person name="James T.Y."/>
        </authorList>
    </citation>
    <scope>NUCLEOTIDE SEQUENCE</scope>
    <source>
        <strain evidence="2">JEL0318</strain>
    </source>
</reference>
<gene>
    <name evidence="2" type="ORF">HK097_003833</name>
</gene>
<protein>
    <submittedName>
        <fullName evidence="2">Uncharacterized protein</fullName>
    </submittedName>
</protein>